<proteinExistence type="predicted"/>
<protein>
    <submittedName>
        <fullName evidence="1">Uncharacterized protein</fullName>
    </submittedName>
</protein>
<reference evidence="1" key="1">
    <citation type="journal article" date="2020" name="Nature">
        <title>Giant virus diversity and host interactions through global metagenomics.</title>
        <authorList>
            <person name="Schulz F."/>
            <person name="Roux S."/>
            <person name="Paez-Espino D."/>
            <person name="Jungbluth S."/>
            <person name="Walsh D.A."/>
            <person name="Denef V.J."/>
            <person name="McMahon K.D."/>
            <person name="Konstantinidis K.T."/>
            <person name="Eloe-Fadrosh E.A."/>
            <person name="Kyrpides N.C."/>
            <person name="Woyke T."/>
        </authorList>
    </citation>
    <scope>NUCLEOTIDE SEQUENCE</scope>
    <source>
        <strain evidence="1">GVMAG-M-3300009151-50</strain>
    </source>
</reference>
<organism evidence="1">
    <name type="scientific">viral metagenome</name>
    <dbReference type="NCBI Taxonomy" id="1070528"/>
    <lineage>
        <taxon>unclassified sequences</taxon>
        <taxon>metagenomes</taxon>
        <taxon>organismal metagenomes</taxon>
    </lineage>
</organism>
<name>A0A6C0EQ20_9ZZZZ</name>
<evidence type="ECO:0000313" key="1">
    <source>
        <dbReference type="EMBL" id="QHT30771.1"/>
    </source>
</evidence>
<dbReference type="AlphaFoldDB" id="A0A6C0EQ20"/>
<dbReference type="EMBL" id="MN738912">
    <property type="protein sequence ID" value="QHT30771.1"/>
    <property type="molecule type" value="Genomic_DNA"/>
</dbReference>
<sequence length="245" mass="27186">MVQIAIINRSSVVSDKDGSTITNALNIILPQFCKDWSIVTTTCVYVEKGKTTTIPLKIALLDTSDEEGAVAYHDQINDNPYGRAFAKTVLDNGGVMLYSLDPTVPTFAQSVCHELFEMLINPGCNIWAMFADEVTMCAYEVSDPVQSNALTVQVRTGSSRKGKFFATPVYTKVGICDWVLPNWFDPQSKTRPFNHNNTLTAPLTVDKNGYILLFTNGSYDIIWGKSILPVRKDIIKAKFKLSEKA</sequence>
<accession>A0A6C0EQ20</accession>